<dbReference type="PROSITE" id="PS51257">
    <property type="entry name" value="PROKAR_LIPOPROTEIN"/>
    <property type="match status" value="1"/>
</dbReference>
<dbReference type="Proteomes" id="UP000248616">
    <property type="component" value="Unassembled WGS sequence"/>
</dbReference>
<reference evidence="4" key="1">
    <citation type="submission" date="2017-03" db="EMBL/GenBank/DDBJ databases">
        <authorList>
            <person name="Safronova V.I."/>
            <person name="Sazanova A.L."/>
            <person name="Chirak E.R."/>
        </authorList>
    </citation>
    <scope>NUCLEOTIDE SEQUENCE [LARGE SCALE GENOMIC DNA]</scope>
    <source>
        <strain evidence="4">Ach-343</strain>
    </source>
</reference>
<dbReference type="InterPro" id="IPR050791">
    <property type="entry name" value="Aldo-Keto_reductase"/>
</dbReference>
<dbReference type="EMBL" id="MZXV01000070">
    <property type="protein sequence ID" value="PZV34584.1"/>
    <property type="molecule type" value="Genomic_DNA"/>
</dbReference>
<dbReference type="GO" id="GO:0016491">
    <property type="term" value="F:oxidoreductase activity"/>
    <property type="evidence" value="ECO:0007669"/>
    <property type="project" value="UniProtKB-KW"/>
</dbReference>
<comment type="caution">
    <text evidence="3">The sequence shown here is derived from an EMBL/GenBank/DDBJ whole genome shotgun (WGS) entry which is preliminary data.</text>
</comment>
<dbReference type="GO" id="GO:0005737">
    <property type="term" value="C:cytoplasm"/>
    <property type="evidence" value="ECO:0007669"/>
    <property type="project" value="TreeGrafter"/>
</dbReference>
<dbReference type="SUPFAM" id="SSF51430">
    <property type="entry name" value="NAD(P)-linked oxidoreductase"/>
    <property type="match status" value="1"/>
</dbReference>
<dbReference type="PANTHER" id="PTHR43625:SF99">
    <property type="entry name" value="ALDO-KETO REDUCTASE 1-RELATED"/>
    <property type="match status" value="1"/>
</dbReference>
<dbReference type="CDD" id="cd19076">
    <property type="entry name" value="AKR_AKR13A_13D"/>
    <property type="match status" value="1"/>
</dbReference>
<evidence type="ECO:0000313" key="4">
    <source>
        <dbReference type="Proteomes" id="UP000248616"/>
    </source>
</evidence>
<dbReference type="PANTHER" id="PTHR43625">
    <property type="entry name" value="AFLATOXIN B1 ALDEHYDE REDUCTASE"/>
    <property type="match status" value="1"/>
</dbReference>
<protein>
    <submittedName>
        <fullName evidence="3">Aldo/keto reductase</fullName>
    </submittedName>
</protein>
<dbReference type="OrthoDB" id="9803483at2"/>
<dbReference type="Gene3D" id="3.20.20.100">
    <property type="entry name" value="NADP-dependent oxidoreductase domain"/>
    <property type="match status" value="1"/>
</dbReference>
<feature type="domain" description="NADP-dependent oxidoreductase" evidence="2">
    <location>
        <begin position="17"/>
        <end position="315"/>
    </location>
</feature>
<dbReference type="AlphaFoldDB" id="A0A2W7BVF8"/>
<keyword evidence="4" id="KW-1185">Reference proteome</keyword>
<dbReference type="InterPro" id="IPR036812">
    <property type="entry name" value="NAD(P)_OxRdtase_dom_sf"/>
</dbReference>
<evidence type="ECO:0000259" key="2">
    <source>
        <dbReference type="Pfam" id="PF00248"/>
    </source>
</evidence>
<organism evidence="3 4">
    <name type="scientific">Mesorhizobium kowhaii</name>
    <dbReference type="NCBI Taxonomy" id="1300272"/>
    <lineage>
        <taxon>Bacteria</taxon>
        <taxon>Pseudomonadati</taxon>
        <taxon>Pseudomonadota</taxon>
        <taxon>Alphaproteobacteria</taxon>
        <taxon>Hyphomicrobiales</taxon>
        <taxon>Phyllobacteriaceae</taxon>
        <taxon>Mesorhizobium</taxon>
    </lineage>
</organism>
<gene>
    <name evidence="3" type="ORF">B5V02_31185</name>
</gene>
<proteinExistence type="predicted"/>
<dbReference type="InterPro" id="IPR023210">
    <property type="entry name" value="NADP_OxRdtase_dom"/>
</dbReference>
<dbReference type="RefSeq" id="WP_111547899.1">
    <property type="nucleotide sequence ID" value="NZ_MZXV01000070.1"/>
</dbReference>
<keyword evidence="1" id="KW-0560">Oxidoreductase</keyword>
<name>A0A2W7BVF8_9HYPH</name>
<accession>A0A2W7BVF8</accession>
<sequence>MTLKTRKLGSQGLQVSAIGLGCMGMSQSYGPADEAESIATLHRAIELGCTFLDTAEVYGPYTNEALLGRALKGKRDQVTIATKFGFRIENGKQVGTDRDSQPRTIRTAVEGSLKRLATDHIDLLYQHRVDPSVPIEDVAGTVGELVAQGKVRFFGLSEAGAANIRRSHAVHPVSAVQSEYSLWERNLEPEIIPLLGELGIGLVPFSPLGRGFLAGDVKRAEDYPKGDYRHHDPRYQGENFDANVAAAAKVRDIAAAKGVKPGQVALAWLLHKGAGFAVDVVPIPGTKRRKYLEENIAAAAIKLDAAEMAALDEALAPGKVSGPRYGERTMVMIDR</sequence>
<dbReference type="Pfam" id="PF00248">
    <property type="entry name" value="Aldo_ket_red"/>
    <property type="match status" value="1"/>
</dbReference>
<evidence type="ECO:0000256" key="1">
    <source>
        <dbReference type="ARBA" id="ARBA00023002"/>
    </source>
</evidence>
<evidence type="ECO:0000313" key="3">
    <source>
        <dbReference type="EMBL" id="PZV34584.1"/>
    </source>
</evidence>